<dbReference type="STRING" id="996342.SAMN05443551_1785"/>
<gene>
    <name evidence="2" type="ORF">SAMN05443551_1785</name>
</gene>
<feature type="transmembrane region" description="Helical" evidence="1">
    <location>
        <begin position="48"/>
        <end position="72"/>
    </location>
</feature>
<feature type="transmembrane region" description="Helical" evidence="1">
    <location>
        <begin position="6"/>
        <end position="27"/>
    </location>
</feature>
<dbReference type="Proteomes" id="UP000184221">
    <property type="component" value="Unassembled WGS sequence"/>
</dbReference>
<feature type="transmembrane region" description="Helical" evidence="1">
    <location>
        <begin position="78"/>
        <end position="96"/>
    </location>
</feature>
<name>A0A1M5RJX2_9RHOB</name>
<dbReference type="AlphaFoldDB" id="A0A1M5RJX2"/>
<sequence length="123" mass="12970">MTVSAAHLYATFCLATVFFQIGLIAGLPLGRYTQGGKHDGALPLSGRLMAALSIPVLLFMALAILSAAGFPGLGWPQWTGWVALSVTCVIAVLNWITPSEEERRVWGPVTSVMAALAIVVMTA</sequence>
<evidence type="ECO:0000256" key="1">
    <source>
        <dbReference type="SAM" id="Phobius"/>
    </source>
</evidence>
<feature type="transmembrane region" description="Helical" evidence="1">
    <location>
        <begin position="105"/>
        <end position="122"/>
    </location>
</feature>
<accession>A0A1M5RJX2</accession>
<proteinExistence type="predicted"/>
<reference evidence="2 3" key="1">
    <citation type="submission" date="2016-11" db="EMBL/GenBank/DDBJ databases">
        <authorList>
            <person name="Jaros S."/>
            <person name="Januszkiewicz K."/>
            <person name="Wedrychowicz H."/>
        </authorList>
    </citation>
    <scope>NUCLEOTIDE SEQUENCE [LARGE SCALE GENOMIC DNA]</scope>
    <source>
        <strain evidence="2 3">DSM 29431</strain>
    </source>
</reference>
<evidence type="ECO:0000313" key="2">
    <source>
        <dbReference type="EMBL" id="SHH26419.1"/>
    </source>
</evidence>
<evidence type="ECO:0000313" key="3">
    <source>
        <dbReference type="Proteomes" id="UP000184221"/>
    </source>
</evidence>
<dbReference type="OrthoDB" id="1524823at2"/>
<protein>
    <submittedName>
        <fullName evidence="2">Uncharacterized protein</fullName>
    </submittedName>
</protein>
<keyword evidence="3" id="KW-1185">Reference proteome</keyword>
<dbReference type="RefSeq" id="WP_072777127.1">
    <property type="nucleotide sequence ID" value="NZ_FQXC01000002.1"/>
</dbReference>
<keyword evidence="1" id="KW-0812">Transmembrane</keyword>
<keyword evidence="1" id="KW-0472">Membrane</keyword>
<keyword evidence="1" id="KW-1133">Transmembrane helix</keyword>
<organism evidence="2 3">
    <name type="scientific">Marivita hallyeonensis</name>
    <dbReference type="NCBI Taxonomy" id="996342"/>
    <lineage>
        <taxon>Bacteria</taxon>
        <taxon>Pseudomonadati</taxon>
        <taxon>Pseudomonadota</taxon>
        <taxon>Alphaproteobacteria</taxon>
        <taxon>Rhodobacterales</taxon>
        <taxon>Roseobacteraceae</taxon>
        <taxon>Marivita</taxon>
    </lineage>
</organism>
<dbReference type="EMBL" id="FQXC01000002">
    <property type="protein sequence ID" value="SHH26419.1"/>
    <property type="molecule type" value="Genomic_DNA"/>
</dbReference>